<accession>A0A699ZZ24</accession>
<proteinExistence type="predicted"/>
<reference evidence="1 2" key="1">
    <citation type="submission" date="2020-02" db="EMBL/GenBank/DDBJ databases">
        <title>Draft genome sequence of Haematococcus lacustris strain NIES-144.</title>
        <authorList>
            <person name="Morimoto D."/>
            <person name="Nakagawa S."/>
            <person name="Yoshida T."/>
            <person name="Sawayama S."/>
        </authorList>
    </citation>
    <scope>NUCLEOTIDE SEQUENCE [LARGE SCALE GENOMIC DNA]</scope>
    <source>
        <strain evidence="1 2">NIES-144</strain>
    </source>
</reference>
<keyword evidence="2" id="KW-1185">Reference proteome</keyword>
<dbReference type="PROSITE" id="PS51257">
    <property type="entry name" value="PROKAR_LIPOPROTEIN"/>
    <property type="match status" value="1"/>
</dbReference>
<gene>
    <name evidence="1" type="ORF">HaLaN_25720</name>
</gene>
<sequence>MARLPLLHTWQYCSLCKGQGSAAWTWSACSWCGQLAAQGQGASSRLRCSRGPGHA</sequence>
<name>A0A699ZZ24_HAELA</name>
<dbReference type="Proteomes" id="UP000485058">
    <property type="component" value="Unassembled WGS sequence"/>
</dbReference>
<feature type="non-terminal residue" evidence="1">
    <location>
        <position position="55"/>
    </location>
</feature>
<feature type="non-terminal residue" evidence="1">
    <location>
        <position position="1"/>
    </location>
</feature>
<dbReference type="AlphaFoldDB" id="A0A699ZZ24"/>
<dbReference type="EMBL" id="BLLF01003462">
    <property type="protein sequence ID" value="GFH27405.1"/>
    <property type="molecule type" value="Genomic_DNA"/>
</dbReference>
<protein>
    <submittedName>
        <fullName evidence="1">Uncharacterized protein</fullName>
    </submittedName>
</protein>
<organism evidence="1 2">
    <name type="scientific">Haematococcus lacustris</name>
    <name type="common">Green alga</name>
    <name type="synonym">Haematococcus pluvialis</name>
    <dbReference type="NCBI Taxonomy" id="44745"/>
    <lineage>
        <taxon>Eukaryota</taxon>
        <taxon>Viridiplantae</taxon>
        <taxon>Chlorophyta</taxon>
        <taxon>core chlorophytes</taxon>
        <taxon>Chlorophyceae</taxon>
        <taxon>CS clade</taxon>
        <taxon>Chlamydomonadales</taxon>
        <taxon>Haematococcaceae</taxon>
        <taxon>Haematococcus</taxon>
    </lineage>
</organism>
<evidence type="ECO:0000313" key="2">
    <source>
        <dbReference type="Proteomes" id="UP000485058"/>
    </source>
</evidence>
<comment type="caution">
    <text evidence="1">The sequence shown here is derived from an EMBL/GenBank/DDBJ whole genome shotgun (WGS) entry which is preliminary data.</text>
</comment>
<evidence type="ECO:0000313" key="1">
    <source>
        <dbReference type="EMBL" id="GFH27405.1"/>
    </source>
</evidence>